<proteinExistence type="predicted"/>
<gene>
    <name evidence="1" type="ORF">HAX54_003003</name>
</gene>
<protein>
    <submittedName>
        <fullName evidence="1">Uncharacterized protein</fullName>
    </submittedName>
</protein>
<evidence type="ECO:0000313" key="1">
    <source>
        <dbReference type="EMBL" id="MCE3215623.1"/>
    </source>
</evidence>
<sequence>MIYGFEISHYDDLLKVFYTYLISTAKVREPSSYAIPLNKFEWIIDKFTIAEEVTENNEDEEPLPLPTRLNTISFVDIEKQVPDLLAVVANIGSIKYYGSEDNRCQKAIAIDDKAKDNEQMLTAYTMKSSSELSSSQNVAPFEDEIIFISNIPSQYSLPVKAKHRPNTILTGHGTYGEGIGDFGWWKEEDLDCELTCRFG</sequence>
<dbReference type="EMBL" id="JACEIK010011345">
    <property type="protein sequence ID" value="MCE3215623.1"/>
    <property type="molecule type" value="Genomic_DNA"/>
</dbReference>
<reference evidence="1 2" key="1">
    <citation type="journal article" date="2021" name="BMC Genomics">
        <title>Datura genome reveals duplications of psychoactive alkaloid biosynthetic genes and high mutation rate following tissue culture.</title>
        <authorList>
            <person name="Rajewski A."/>
            <person name="Carter-House D."/>
            <person name="Stajich J."/>
            <person name="Litt A."/>
        </authorList>
    </citation>
    <scope>NUCLEOTIDE SEQUENCE [LARGE SCALE GENOMIC DNA]</scope>
    <source>
        <strain evidence="1">AR-01</strain>
    </source>
</reference>
<name>A0ABS8WTV8_DATST</name>
<keyword evidence="2" id="KW-1185">Reference proteome</keyword>
<evidence type="ECO:0000313" key="2">
    <source>
        <dbReference type="Proteomes" id="UP000823775"/>
    </source>
</evidence>
<dbReference type="Proteomes" id="UP000823775">
    <property type="component" value="Unassembled WGS sequence"/>
</dbReference>
<organism evidence="1 2">
    <name type="scientific">Datura stramonium</name>
    <name type="common">Jimsonweed</name>
    <name type="synonym">Common thornapple</name>
    <dbReference type="NCBI Taxonomy" id="4076"/>
    <lineage>
        <taxon>Eukaryota</taxon>
        <taxon>Viridiplantae</taxon>
        <taxon>Streptophyta</taxon>
        <taxon>Embryophyta</taxon>
        <taxon>Tracheophyta</taxon>
        <taxon>Spermatophyta</taxon>
        <taxon>Magnoliopsida</taxon>
        <taxon>eudicotyledons</taxon>
        <taxon>Gunneridae</taxon>
        <taxon>Pentapetalae</taxon>
        <taxon>asterids</taxon>
        <taxon>lamiids</taxon>
        <taxon>Solanales</taxon>
        <taxon>Solanaceae</taxon>
        <taxon>Solanoideae</taxon>
        <taxon>Datureae</taxon>
        <taxon>Datura</taxon>
    </lineage>
</organism>
<accession>A0ABS8WTV8</accession>
<dbReference type="PANTHER" id="PTHR47910">
    <property type="entry name" value="RIBULOSE BISPHOSPHATE CARBOXYLASE LARGE CHAIN, CATALYTIC DOMAIN-CONTAINING PROTEIN"/>
    <property type="match status" value="1"/>
</dbReference>
<comment type="caution">
    <text evidence="1">The sequence shown here is derived from an EMBL/GenBank/DDBJ whole genome shotgun (WGS) entry which is preliminary data.</text>
</comment>
<dbReference type="PANTHER" id="PTHR47910:SF2">
    <property type="entry name" value="RIBULOSE BISPHOSPHATE CARBOXYLASE LARGE CHAIN, CATALYTIC DOMAIN-CONTAINING PROTEIN"/>
    <property type="match status" value="1"/>
</dbReference>